<dbReference type="AlphaFoldDB" id="A0A9N9TTQ1"/>
<evidence type="ECO:0000313" key="2">
    <source>
        <dbReference type="EMBL" id="CAG9863221.1"/>
    </source>
</evidence>
<dbReference type="InterPro" id="IPR036910">
    <property type="entry name" value="HMG_box_dom_sf"/>
</dbReference>
<organism evidence="2 3">
    <name type="scientific">Phyllotreta striolata</name>
    <name type="common">Striped flea beetle</name>
    <name type="synonym">Crioceris striolata</name>
    <dbReference type="NCBI Taxonomy" id="444603"/>
    <lineage>
        <taxon>Eukaryota</taxon>
        <taxon>Metazoa</taxon>
        <taxon>Ecdysozoa</taxon>
        <taxon>Arthropoda</taxon>
        <taxon>Hexapoda</taxon>
        <taxon>Insecta</taxon>
        <taxon>Pterygota</taxon>
        <taxon>Neoptera</taxon>
        <taxon>Endopterygota</taxon>
        <taxon>Coleoptera</taxon>
        <taxon>Polyphaga</taxon>
        <taxon>Cucujiformia</taxon>
        <taxon>Chrysomeloidea</taxon>
        <taxon>Chrysomelidae</taxon>
        <taxon>Galerucinae</taxon>
        <taxon>Alticini</taxon>
        <taxon>Phyllotreta</taxon>
    </lineage>
</organism>
<dbReference type="SUPFAM" id="SSF47095">
    <property type="entry name" value="HMG-box"/>
    <property type="match status" value="1"/>
</dbReference>
<dbReference type="OrthoDB" id="7675944at2759"/>
<dbReference type="GO" id="GO:0005634">
    <property type="term" value="C:nucleus"/>
    <property type="evidence" value="ECO:0007669"/>
    <property type="project" value="UniProtKB-ARBA"/>
</dbReference>
<evidence type="ECO:0000313" key="3">
    <source>
        <dbReference type="Proteomes" id="UP001153712"/>
    </source>
</evidence>
<accession>A0A9N9TTQ1</accession>
<dbReference type="Proteomes" id="UP001153712">
    <property type="component" value="Chromosome 6"/>
</dbReference>
<feature type="compositionally biased region" description="Basic residues" evidence="1">
    <location>
        <begin position="45"/>
        <end position="59"/>
    </location>
</feature>
<sequence>MSPSTESGTVTECGSILSAKAGYCGSERKKRTVRKSKKACPCGPKKSHRKRVKSKKKCMRPGPSTRNPFLNFLRVFRKQHCDWSITKIAIEGAKCWCKLSKEDKQKFIKEACRMQKSGKRRVKSRKRSRSRGRC</sequence>
<gene>
    <name evidence="2" type="ORF">PHYEVI_LOCUS9520</name>
</gene>
<evidence type="ECO:0000256" key="1">
    <source>
        <dbReference type="SAM" id="MobiDB-lite"/>
    </source>
</evidence>
<feature type="region of interest" description="Disordered" evidence="1">
    <location>
        <begin position="35"/>
        <end position="63"/>
    </location>
</feature>
<dbReference type="EMBL" id="OU900099">
    <property type="protein sequence ID" value="CAG9863221.1"/>
    <property type="molecule type" value="Genomic_DNA"/>
</dbReference>
<dbReference type="Gene3D" id="1.10.30.10">
    <property type="entry name" value="High mobility group box domain"/>
    <property type="match status" value="1"/>
</dbReference>
<reference evidence="2" key="1">
    <citation type="submission" date="2022-01" db="EMBL/GenBank/DDBJ databases">
        <authorList>
            <person name="King R."/>
        </authorList>
    </citation>
    <scope>NUCLEOTIDE SEQUENCE</scope>
</reference>
<dbReference type="InterPro" id="IPR024460">
    <property type="entry name" value="Protamine-like"/>
</dbReference>
<dbReference type="Pfam" id="PF06382">
    <property type="entry name" value="Protamine_like"/>
    <property type="match status" value="1"/>
</dbReference>
<proteinExistence type="predicted"/>
<name>A0A9N9TTQ1_PHYSR</name>
<protein>
    <recommendedName>
        <fullName evidence="4">Protamine</fullName>
    </recommendedName>
</protein>
<keyword evidence="3" id="KW-1185">Reference proteome</keyword>
<evidence type="ECO:0008006" key="4">
    <source>
        <dbReference type="Google" id="ProtNLM"/>
    </source>
</evidence>
<dbReference type="GO" id="GO:0035092">
    <property type="term" value="P:sperm DNA condensation"/>
    <property type="evidence" value="ECO:0007669"/>
    <property type="project" value="InterPro"/>
</dbReference>